<feature type="domain" description="Tyrosine-protein phosphatase" evidence="2">
    <location>
        <begin position="329"/>
        <end position="430"/>
    </location>
</feature>
<sequence length="438" mass="48607">MARYVAMLFNWQYHYAMNQAIIEKNYPMNINNLQGSIRPFIQQITRSPNVEINTGTINNERTTANATISDQNCKSTIQQQQPLSTATTSSKQADRIQMAVSMCNIPLVCAGDESQIPVPNSASLSYKNLIEVGINGRHRTSSSSGTLSLHDDPISMKQPKNSSSNPVAAPNYTKSPTCRPPPYPQPLRTQLTGSSPEIHMIGTGKGRNGGVPVYKHYSVARLVNPTNSVQNFLDISSTMKDDHRRATTNKDNNCSSEPPKEQSVQWRTVRNNNENGGITTEDTSSGRFWPNGIVQHQNYDVMSNGDQEIKPNDGTLASIIAKLSTEDAIDEEFTRIPNKRMSAGTSTSQKPENMKRNRTRSIVPYEDTRITLHSSKSNPTGYINASYLQVPVAGHMLRYIISQAPLRDTVDEFWQMVWESGSQLIIMLSDAQVIANVA</sequence>
<feature type="compositionally biased region" description="Polar residues" evidence="1">
    <location>
        <begin position="158"/>
        <end position="176"/>
    </location>
</feature>
<organism evidence="3 4">
    <name type="scientific">Gnathostoma spinigerum</name>
    <dbReference type="NCBI Taxonomy" id="75299"/>
    <lineage>
        <taxon>Eukaryota</taxon>
        <taxon>Metazoa</taxon>
        <taxon>Ecdysozoa</taxon>
        <taxon>Nematoda</taxon>
        <taxon>Chromadorea</taxon>
        <taxon>Rhabditida</taxon>
        <taxon>Spirurina</taxon>
        <taxon>Gnathostomatomorpha</taxon>
        <taxon>Gnathostomatoidea</taxon>
        <taxon>Gnathostomatidae</taxon>
        <taxon>Gnathostoma</taxon>
    </lineage>
</organism>
<dbReference type="Proteomes" id="UP001608902">
    <property type="component" value="Unassembled WGS sequence"/>
</dbReference>
<dbReference type="SUPFAM" id="SSF52799">
    <property type="entry name" value="(Phosphotyrosine protein) phosphatases II"/>
    <property type="match status" value="1"/>
</dbReference>
<reference evidence="3 4" key="1">
    <citation type="submission" date="2024-08" db="EMBL/GenBank/DDBJ databases">
        <title>Gnathostoma spinigerum genome.</title>
        <authorList>
            <person name="Gonzalez-Bertolin B."/>
            <person name="Monzon S."/>
            <person name="Zaballos A."/>
            <person name="Jimenez P."/>
            <person name="Dekumyoy P."/>
            <person name="Varona S."/>
            <person name="Cuesta I."/>
            <person name="Sumanam S."/>
            <person name="Adisakwattana P."/>
            <person name="Gasser R.B."/>
            <person name="Hernandez-Gonzalez A."/>
            <person name="Young N.D."/>
            <person name="Perteguer M.J."/>
        </authorList>
    </citation>
    <scope>NUCLEOTIDE SEQUENCE [LARGE SCALE GENOMIC DNA]</scope>
    <source>
        <strain evidence="3">AL3</strain>
        <tissue evidence="3">Liver</tissue>
    </source>
</reference>
<dbReference type="AlphaFoldDB" id="A0ABD6EKW6"/>
<dbReference type="Gene3D" id="3.90.190.10">
    <property type="entry name" value="Protein tyrosine phosphatase superfamily"/>
    <property type="match status" value="1"/>
</dbReference>
<feature type="region of interest" description="Disordered" evidence="1">
    <location>
        <begin position="241"/>
        <end position="265"/>
    </location>
</feature>
<accession>A0ABD6EKW6</accession>
<dbReference type="PANTHER" id="PTHR45706">
    <property type="entry name" value="TYROSINE-PROTEIN PHOSPHATASE"/>
    <property type="match status" value="1"/>
</dbReference>
<comment type="caution">
    <text evidence="3">The sequence shown here is derived from an EMBL/GenBank/DDBJ whole genome shotgun (WGS) entry which is preliminary data.</text>
</comment>
<name>A0ABD6EKW6_9BILA</name>
<dbReference type="PROSITE" id="PS50055">
    <property type="entry name" value="TYR_PHOSPHATASE_PTP"/>
    <property type="match status" value="1"/>
</dbReference>
<feature type="region of interest" description="Disordered" evidence="1">
    <location>
        <begin position="137"/>
        <end position="185"/>
    </location>
</feature>
<dbReference type="PRINTS" id="PR00700">
    <property type="entry name" value="PRTYPHPHTASE"/>
</dbReference>
<evidence type="ECO:0000313" key="4">
    <source>
        <dbReference type="Proteomes" id="UP001608902"/>
    </source>
</evidence>
<dbReference type="PANTHER" id="PTHR45706:SF1">
    <property type="entry name" value="PEZ, ISOFORM A"/>
    <property type="match status" value="1"/>
</dbReference>
<gene>
    <name evidence="3" type="ORF">AB6A40_007318</name>
</gene>
<keyword evidence="4" id="KW-1185">Reference proteome</keyword>
<dbReference type="Pfam" id="PF00102">
    <property type="entry name" value="Y_phosphatase"/>
    <property type="match status" value="1"/>
</dbReference>
<dbReference type="InterPro" id="IPR000242">
    <property type="entry name" value="PTP_cat"/>
</dbReference>
<evidence type="ECO:0000259" key="2">
    <source>
        <dbReference type="PROSITE" id="PS50055"/>
    </source>
</evidence>
<proteinExistence type="predicted"/>
<evidence type="ECO:0000256" key="1">
    <source>
        <dbReference type="SAM" id="MobiDB-lite"/>
    </source>
</evidence>
<dbReference type="EMBL" id="JBGFUD010005798">
    <property type="protein sequence ID" value="MFH4980609.1"/>
    <property type="molecule type" value="Genomic_DNA"/>
</dbReference>
<protein>
    <recommendedName>
        <fullName evidence="2">Tyrosine-protein phosphatase domain-containing protein</fullName>
    </recommendedName>
</protein>
<evidence type="ECO:0000313" key="3">
    <source>
        <dbReference type="EMBL" id="MFH4980609.1"/>
    </source>
</evidence>
<dbReference type="InterPro" id="IPR029021">
    <property type="entry name" value="Prot-tyrosine_phosphatase-like"/>
</dbReference>
<feature type="compositionally biased region" description="Polar residues" evidence="1">
    <location>
        <begin position="249"/>
        <end position="265"/>
    </location>
</feature>